<evidence type="ECO:0000256" key="2">
    <source>
        <dbReference type="SAM" id="Phobius"/>
    </source>
</evidence>
<name>A0A2T0QCL9_9ACTN</name>
<dbReference type="Proteomes" id="UP000237846">
    <property type="component" value="Unassembled WGS sequence"/>
</dbReference>
<evidence type="ECO:0000313" key="3">
    <source>
        <dbReference type="EMBL" id="PRY01667.1"/>
    </source>
</evidence>
<keyword evidence="2" id="KW-0812">Transmembrane</keyword>
<dbReference type="OrthoDB" id="4246735at2"/>
<dbReference type="AlphaFoldDB" id="A0A2T0QCL9"/>
<comment type="caution">
    <text evidence="3">The sequence shown here is derived from an EMBL/GenBank/DDBJ whole genome shotgun (WGS) entry which is preliminary data.</text>
</comment>
<evidence type="ECO:0000256" key="1">
    <source>
        <dbReference type="SAM" id="MobiDB-lite"/>
    </source>
</evidence>
<sequence>MNAEGAQPADQLRPEGPQNPEGTRRRRRHWLRLAWPLLVLPAAGGFVAADTWLVRPSDEVLAAETDMSSMCERPFYFPEAPAYGGEGPHPVRVFAEAPGGGDDGFPVVPLHVNDRPEAAQPGWAGQDATAVQLVACAELTGETKTPRLCAEFGAGLPLAVPEYTVTLMEASTRAEVATVVLEPEAVCPTEAEADVALEAEQVYAPVPAAAYVEALAPYVE</sequence>
<reference evidence="3 4" key="1">
    <citation type="submission" date="2018-03" db="EMBL/GenBank/DDBJ databases">
        <title>Genomic Encyclopedia of Archaeal and Bacterial Type Strains, Phase II (KMG-II): from individual species to whole genera.</title>
        <authorList>
            <person name="Goeker M."/>
        </authorList>
    </citation>
    <scope>NUCLEOTIDE SEQUENCE [LARGE SCALE GENOMIC DNA]</scope>
    <source>
        <strain evidence="3 4">DSM 45601</strain>
    </source>
</reference>
<accession>A0A2T0QCL9</accession>
<protein>
    <submittedName>
        <fullName evidence="3">Uncharacterized protein</fullName>
    </submittedName>
</protein>
<keyword evidence="2" id="KW-1133">Transmembrane helix</keyword>
<organism evidence="3 4">
    <name type="scientific">Allonocardiopsis opalescens</name>
    <dbReference type="NCBI Taxonomy" id="1144618"/>
    <lineage>
        <taxon>Bacteria</taxon>
        <taxon>Bacillati</taxon>
        <taxon>Actinomycetota</taxon>
        <taxon>Actinomycetes</taxon>
        <taxon>Streptosporangiales</taxon>
        <taxon>Allonocardiopsis</taxon>
    </lineage>
</organism>
<keyword evidence="2" id="KW-0472">Membrane</keyword>
<proteinExistence type="predicted"/>
<dbReference type="EMBL" id="PVZC01000001">
    <property type="protein sequence ID" value="PRY01667.1"/>
    <property type="molecule type" value="Genomic_DNA"/>
</dbReference>
<evidence type="ECO:0000313" key="4">
    <source>
        <dbReference type="Proteomes" id="UP000237846"/>
    </source>
</evidence>
<dbReference type="RefSeq" id="WP_106237765.1">
    <property type="nucleotide sequence ID" value="NZ_PVZC01000001.1"/>
</dbReference>
<keyword evidence="4" id="KW-1185">Reference proteome</keyword>
<gene>
    <name evidence="3" type="ORF">CLV72_101251</name>
</gene>
<feature type="region of interest" description="Disordered" evidence="1">
    <location>
        <begin position="1"/>
        <end position="25"/>
    </location>
</feature>
<feature type="transmembrane region" description="Helical" evidence="2">
    <location>
        <begin position="33"/>
        <end position="54"/>
    </location>
</feature>